<feature type="transmembrane region" description="Helical" evidence="10">
    <location>
        <begin position="132"/>
        <end position="149"/>
    </location>
</feature>
<keyword evidence="3 10" id="KW-0808">Transferase</keyword>
<dbReference type="PANTHER" id="PTHR30309">
    <property type="entry name" value="INNER MEMBRANE PROTEIN YGIH"/>
    <property type="match status" value="1"/>
</dbReference>
<keyword evidence="6 10" id="KW-0443">Lipid metabolism</keyword>
<evidence type="ECO:0000256" key="4">
    <source>
        <dbReference type="ARBA" id="ARBA00022692"/>
    </source>
</evidence>
<evidence type="ECO:0000256" key="8">
    <source>
        <dbReference type="ARBA" id="ARBA00023209"/>
    </source>
</evidence>
<keyword evidence="7 10" id="KW-0472">Membrane</keyword>
<feature type="transmembrane region" description="Helical" evidence="10">
    <location>
        <begin position="58"/>
        <end position="83"/>
    </location>
</feature>
<dbReference type="GO" id="GO:0008654">
    <property type="term" value="P:phospholipid biosynthetic process"/>
    <property type="evidence" value="ECO:0007669"/>
    <property type="project" value="UniProtKB-UniRule"/>
</dbReference>
<evidence type="ECO:0000256" key="1">
    <source>
        <dbReference type="ARBA" id="ARBA00022475"/>
    </source>
</evidence>
<dbReference type="InterPro" id="IPR003811">
    <property type="entry name" value="G3P_acylTferase_PlsY"/>
</dbReference>
<keyword evidence="8 10" id="KW-0594">Phospholipid biosynthesis</keyword>
<comment type="similarity">
    <text evidence="10">Belongs to the PlsY family.</text>
</comment>
<comment type="pathway">
    <text evidence="10">Lipid metabolism; phospholipid metabolism.</text>
</comment>
<feature type="transmembrane region" description="Helical" evidence="10">
    <location>
        <begin position="156"/>
        <end position="178"/>
    </location>
</feature>
<feature type="transmembrane region" description="Helical" evidence="10">
    <location>
        <begin position="7"/>
        <end position="33"/>
    </location>
</feature>
<dbReference type="PANTHER" id="PTHR30309:SF0">
    <property type="entry name" value="GLYCEROL-3-PHOSPHATE ACYLTRANSFERASE-RELATED"/>
    <property type="match status" value="1"/>
</dbReference>
<comment type="catalytic activity">
    <reaction evidence="10">
        <text>an acyl phosphate + sn-glycerol 3-phosphate = a 1-acyl-sn-glycero-3-phosphate + phosphate</text>
        <dbReference type="Rhea" id="RHEA:34075"/>
        <dbReference type="ChEBI" id="CHEBI:43474"/>
        <dbReference type="ChEBI" id="CHEBI:57597"/>
        <dbReference type="ChEBI" id="CHEBI:57970"/>
        <dbReference type="ChEBI" id="CHEBI:59918"/>
        <dbReference type="EC" id="2.3.1.275"/>
    </reaction>
</comment>
<comment type="subunit">
    <text evidence="10">Probably interacts with PlsX.</text>
</comment>
<dbReference type="NCBIfam" id="TIGR00023">
    <property type="entry name" value="glycerol-3-phosphate 1-O-acyltransferase PlsY"/>
    <property type="match status" value="1"/>
</dbReference>
<evidence type="ECO:0000313" key="12">
    <source>
        <dbReference type="Proteomes" id="UP000035661"/>
    </source>
</evidence>
<evidence type="ECO:0000256" key="9">
    <source>
        <dbReference type="ARBA" id="ARBA00023264"/>
    </source>
</evidence>
<evidence type="ECO:0000256" key="5">
    <source>
        <dbReference type="ARBA" id="ARBA00022989"/>
    </source>
</evidence>
<dbReference type="Pfam" id="PF02660">
    <property type="entry name" value="G3P_acyltransf"/>
    <property type="match status" value="1"/>
</dbReference>
<reference evidence="11 12" key="1">
    <citation type="journal article" date="2015" name="Genome Biol. Evol.">
        <title>Found and Lost: The Fates of Horizontally Acquired Genes in Arthropod-Symbiotic Spiroplasma.</title>
        <authorList>
            <person name="Lo W.S."/>
            <person name="Gasparich G.E."/>
            <person name="Kuo C.H."/>
        </authorList>
    </citation>
    <scope>NUCLEOTIDE SEQUENCE [LARGE SCALE GENOMIC DNA]</scope>
    <source>
        <strain evidence="12">TDA-040725-5</strain>
    </source>
</reference>
<keyword evidence="9 10" id="KW-1208">Phospholipid metabolism</keyword>
<evidence type="ECO:0000256" key="2">
    <source>
        <dbReference type="ARBA" id="ARBA00022516"/>
    </source>
</evidence>
<keyword evidence="5 10" id="KW-1133">Transmembrane helix</keyword>
<keyword evidence="2 10" id="KW-0444">Lipid biosynthesis</keyword>
<feature type="transmembrane region" description="Helical" evidence="10">
    <location>
        <begin position="95"/>
        <end position="112"/>
    </location>
</feature>
<dbReference type="GO" id="GO:0043772">
    <property type="term" value="F:acyl-phosphate glycerol-3-phosphate acyltransferase activity"/>
    <property type="evidence" value="ECO:0007669"/>
    <property type="project" value="UniProtKB-UniRule"/>
</dbReference>
<comment type="function">
    <text evidence="10">Catalyzes the transfer of an acyl group from acyl-phosphate (acyl-PO(4)) to glycerol-3-phosphate (G3P) to form lysophosphatidic acid (LPA). This enzyme utilizes acyl-phosphate as fatty acyl donor, but not acyl-CoA or acyl-ACP.</text>
</comment>
<evidence type="ECO:0000256" key="6">
    <source>
        <dbReference type="ARBA" id="ARBA00023098"/>
    </source>
</evidence>
<keyword evidence="1 10" id="KW-1003">Cell membrane</keyword>
<accession>A0A0H3XMI8</accession>
<dbReference type="HAMAP" id="MF_01043">
    <property type="entry name" value="PlsY"/>
    <property type="match status" value="1"/>
</dbReference>
<dbReference type="RefSeq" id="WP_047791396.1">
    <property type="nucleotide sequence ID" value="NZ_CP011856.1"/>
</dbReference>
<evidence type="ECO:0000256" key="7">
    <source>
        <dbReference type="ARBA" id="ARBA00023136"/>
    </source>
</evidence>
<proteinExistence type="inferred from homology"/>
<sequence>MNLYGYIGTIIACILAYLIGSFSWSIFIGKFFFKVDVREYHSKNAGATNTSRVLGKKWGFVIMFLDMLKITLVMFITLGISCITIDDVNFGSTSYYVPTFFVLLGHCYPIYYKFKGGKTVSSFLGLLWMTNPYYFLIAAVVWWVVFFIWRRVSLSSILSAIMVGALCWIPQLSGINVINFDGQLLKDSNLVWFNQFHNLNYDNYYDSLALINIMVLLGVILLVFRHHENIKRLWTGQEKKYDIHKKADINKLKKLEMATKSDKINQQIETSKLKQAELTKEINDLKKSKNKPKKN</sequence>
<comment type="subcellular location">
    <subcellularLocation>
        <location evidence="10">Cell membrane</location>
        <topology evidence="10">Multi-pass membrane protein</topology>
    </subcellularLocation>
</comment>
<dbReference type="GO" id="GO:0005886">
    <property type="term" value="C:plasma membrane"/>
    <property type="evidence" value="ECO:0007669"/>
    <property type="project" value="UniProtKB-SubCell"/>
</dbReference>
<evidence type="ECO:0000256" key="10">
    <source>
        <dbReference type="HAMAP-Rule" id="MF_01043"/>
    </source>
</evidence>
<organism evidence="11 12">
    <name type="scientific">Spiroplasma eriocheiris</name>
    <dbReference type="NCBI Taxonomy" id="315358"/>
    <lineage>
        <taxon>Bacteria</taxon>
        <taxon>Bacillati</taxon>
        <taxon>Mycoplasmatota</taxon>
        <taxon>Mollicutes</taxon>
        <taxon>Entomoplasmatales</taxon>
        <taxon>Spiroplasmataceae</taxon>
        <taxon>Spiroplasma</taxon>
    </lineage>
</organism>
<gene>
    <name evidence="10 11" type="primary">plsY</name>
    <name evidence="11" type="ORF">SERIO_v1c05910</name>
</gene>
<keyword evidence="12" id="KW-1185">Reference proteome</keyword>
<dbReference type="UniPathway" id="UPA00085"/>
<feature type="transmembrane region" description="Helical" evidence="10">
    <location>
        <begin position="204"/>
        <end position="224"/>
    </location>
</feature>
<dbReference type="Proteomes" id="UP000035661">
    <property type="component" value="Chromosome"/>
</dbReference>
<keyword evidence="4 10" id="KW-0812">Transmembrane</keyword>
<dbReference type="PATRIC" id="fig|743698.3.peg.591"/>
<protein>
    <recommendedName>
        <fullName evidence="10">Glycerol-3-phosphate acyltransferase</fullName>
    </recommendedName>
    <alternativeName>
        <fullName evidence="10">Acyl-PO4 G3P acyltransferase</fullName>
    </alternativeName>
    <alternativeName>
        <fullName evidence="10">Acyl-phosphate--glycerol-3-phosphate acyltransferase</fullName>
    </alternativeName>
    <alternativeName>
        <fullName evidence="10">G3P acyltransferase</fullName>
        <shortName evidence="10">GPAT</shortName>
        <ecNumber evidence="10">2.3.1.275</ecNumber>
    </alternativeName>
    <alternativeName>
        <fullName evidence="10">Lysophosphatidic acid synthase</fullName>
        <shortName evidence="10">LPA synthase</shortName>
    </alternativeName>
</protein>
<name>A0A0H3XMI8_9MOLU</name>
<evidence type="ECO:0000313" key="11">
    <source>
        <dbReference type="EMBL" id="AKM54162.1"/>
    </source>
</evidence>
<evidence type="ECO:0000256" key="3">
    <source>
        <dbReference type="ARBA" id="ARBA00022679"/>
    </source>
</evidence>
<keyword evidence="11" id="KW-0012">Acyltransferase</keyword>
<dbReference type="EMBL" id="CP011856">
    <property type="protein sequence ID" value="AKM54162.1"/>
    <property type="molecule type" value="Genomic_DNA"/>
</dbReference>
<dbReference type="STRING" id="315358.SERIO_v1c05910"/>
<dbReference type="EC" id="2.3.1.275" evidence="10"/>
<dbReference type="KEGG" id="seri:SERIO_v1c05910"/>
<dbReference type="AlphaFoldDB" id="A0A0H3XMI8"/>
<reference evidence="12" key="2">
    <citation type="submission" date="2015-06" db="EMBL/GenBank/DDBJ databases">
        <title>Complete genome sequence of Spiroplasma eriocheiris TDA-040725-5 (DSM 21848).</title>
        <authorList>
            <person name="Lo W.-S."/>
            <person name="Kuo C.-H."/>
        </authorList>
    </citation>
    <scope>NUCLEOTIDE SEQUENCE [LARGE SCALE GENOMIC DNA]</scope>
    <source>
        <strain evidence="12">TDA-040725-5</strain>
    </source>
</reference>
<dbReference type="SMART" id="SM01207">
    <property type="entry name" value="G3P_acyltransf"/>
    <property type="match status" value="1"/>
</dbReference>